<keyword evidence="1" id="KW-0496">Mitochondrion</keyword>
<dbReference type="GO" id="GO:0016884">
    <property type="term" value="F:carbon-nitrogen ligase activity, with glutamine as amido-N-donor"/>
    <property type="evidence" value="ECO:0007669"/>
    <property type="project" value="UniProtKB-UniRule"/>
</dbReference>
<proteinExistence type="inferred from homology"/>
<evidence type="ECO:0000256" key="1">
    <source>
        <dbReference type="RuleBase" id="RU365099"/>
    </source>
</evidence>
<gene>
    <name evidence="1" type="primary">AIM41</name>
    <name evidence="2" type="ORF">FB45DRAFT_734708</name>
</gene>
<dbReference type="GO" id="GO:0005739">
    <property type="term" value="C:mitochondrion"/>
    <property type="evidence" value="ECO:0007669"/>
    <property type="project" value="UniProtKB-SubCell"/>
</dbReference>
<dbReference type="AlphaFoldDB" id="A0AAD7CFJ4"/>
<evidence type="ECO:0000313" key="2">
    <source>
        <dbReference type="EMBL" id="KAJ7647501.1"/>
    </source>
</evidence>
<sequence length="136" mass="14790">MSSKNKDTLASTTLRAVLAEVYAADKASKDEKVSSSAILSILRKAATRRTESASQFAAAERPDLADKELREANLLSGFLPPMLSEAEIDSHLSKILAQLPSGEKPGMIFKEFYTVIDKSTVDPALVKKRLDVLLNP</sequence>
<dbReference type="InterPro" id="IPR003789">
    <property type="entry name" value="Asn/Gln_tRNA_amidoTrase-B-like"/>
</dbReference>
<dbReference type="PANTHER" id="PTHR28055">
    <property type="entry name" value="ALTERED INHERITANCE OF MITOCHONDRIA PROTEIN 41, MITOCHONDRIAL"/>
    <property type="match status" value="1"/>
</dbReference>
<reference evidence="2" key="1">
    <citation type="submission" date="2023-03" db="EMBL/GenBank/DDBJ databases">
        <title>Massive genome expansion in bonnet fungi (Mycena s.s.) driven by repeated elements and novel gene families across ecological guilds.</title>
        <authorList>
            <consortium name="Lawrence Berkeley National Laboratory"/>
            <person name="Harder C.B."/>
            <person name="Miyauchi S."/>
            <person name="Viragh M."/>
            <person name="Kuo A."/>
            <person name="Thoen E."/>
            <person name="Andreopoulos B."/>
            <person name="Lu D."/>
            <person name="Skrede I."/>
            <person name="Drula E."/>
            <person name="Henrissat B."/>
            <person name="Morin E."/>
            <person name="Kohler A."/>
            <person name="Barry K."/>
            <person name="LaButti K."/>
            <person name="Morin E."/>
            <person name="Salamov A."/>
            <person name="Lipzen A."/>
            <person name="Mereny Z."/>
            <person name="Hegedus B."/>
            <person name="Baldrian P."/>
            <person name="Stursova M."/>
            <person name="Weitz H."/>
            <person name="Taylor A."/>
            <person name="Grigoriev I.V."/>
            <person name="Nagy L.G."/>
            <person name="Martin F."/>
            <person name="Kauserud H."/>
        </authorList>
    </citation>
    <scope>NUCLEOTIDE SEQUENCE</scope>
    <source>
        <strain evidence="2">9284</strain>
    </source>
</reference>
<protein>
    <recommendedName>
        <fullName evidence="1">Altered inheritance of mitochondria protein 41</fullName>
    </recommendedName>
</protein>
<dbReference type="Proteomes" id="UP001221142">
    <property type="component" value="Unassembled WGS sequence"/>
</dbReference>
<dbReference type="InterPro" id="IPR019004">
    <property type="entry name" value="YqeY/Aim41"/>
</dbReference>
<dbReference type="EMBL" id="JARKIF010000002">
    <property type="protein sequence ID" value="KAJ7647501.1"/>
    <property type="molecule type" value="Genomic_DNA"/>
</dbReference>
<dbReference type="InterPro" id="IPR042184">
    <property type="entry name" value="YqeY/Aim41_N"/>
</dbReference>
<keyword evidence="3" id="KW-1185">Reference proteome</keyword>
<comment type="caution">
    <text evidence="2">The sequence shown here is derived from an EMBL/GenBank/DDBJ whole genome shotgun (WGS) entry which is preliminary data.</text>
</comment>
<name>A0AAD7CFJ4_9AGAR</name>
<accession>A0AAD7CFJ4</accession>
<comment type="similarity">
    <text evidence="1">Belongs to the AIM41 family.</text>
</comment>
<dbReference type="SUPFAM" id="SSF89095">
    <property type="entry name" value="GatB/YqeY motif"/>
    <property type="match status" value="1"/>
</dbReference>
<dbReference type="Gene3D" id="1.10.1510.10">
    <property type="entry name" value="Uncharacterised protein YqeY/AIM41 PF09424, N-terminal domain"/>
    <property type="match status" value="1"/>
</dbReference>
<organism evidence="2 3">
    <name type="scientific">Roridomyces roridus</name>
    <dbReference type="NCBI Taxonomy" id="1738132"/>
    <lineage>
        <taxon>Eukaryota</taxon>
        <taxon>Fungi</taxon>
        <taxon>Dikarya</taxon>
        <taxon>Basidiomycota</taxon>
        <taxon>Agaricomycotina</taxon>
        <taxon>Agaricomycetes</taxon>
        <taxon>Agaricomycetidae</taxon>
        <taxon>Agaricales</taxon>
        <taxon>Marasmiineae</taxon>
        <taxon>Mycenaceae</taxon>
        <taxon>Roridomyces</taxon>
    </lineage>
</organism>
<dbReference type="PANTHER" id="PTHR28055:SF1">
    <property type="entry name" value="ALTERED INHERITANCE OF MITOCHONDRIA PROTEIN 41, MITOCHONDRIAL"/>
    <property type="match status" value="1"/>
</dbReference>
<evidence type="ECO:0000313" key="3">
    <source>
        <dbReference type="Proteomes" id="UP001221142"/>
    </source>
</evidence>
<dbReference type="Pfam" id="PF09424">
    <property type="entry name" value="YqeY"/>
    <property type="match status" value="1"/>
</dbReference>
<comment type="subcellular location">
    <subcellularLocation>
        <location evidence="1">Mitochondrion</location>
    </subcellularLocation>
</comment>